<evidence type="ECO:0000313" key="3">
    <source>
        <dbReference type="EMBL" id="ONK67725.1"/>
    </source>
</evidence>
<gene>
    <name evidence="3" type="ORF">A4U43_C05F3100</name>
</gene>
<dbReference type="Proteomes" id="UP000243459">
    <property type="component" value="Chromosome 5"/>
</dbReference>
<feature type="compositionally biased region" description="Basic and acidic residues" evidence="1">
    <location>
        <begin position="186"/>
        <end position="200"/>
    </location>
</feature>
<evidence type="ECO:0000256" key="2">
    <source>
        <dbReference type="SAM" id="SignalP"/>
    </source>
</evidence>
<keyword evidence="4" id="KW-1185">Reference proteome</keyword>
<accession>A0A5P1ENY3</accession>
<dbReference type="EMBL" id="CM007385">
    <property type="protein sequence ID" value="ONK67725.1"/>
    <property type="molecule type" value="Genomic_DNA"/>
</dbReference>
<feature type="compositionally biased region" description="Basic residues" evidence="1">
    <location>
        <begin position="145"/>
        <end position="161"/>
    </location>
</feature>
<feature type="region of interest" description="Disordered" evidence="1">
    <location>
        <begin position="96"/>
        <end position="235"/>
    </location>
</feature>
<name>A0A5P1ENY3_ASPOF</name>
<organism evidence="3 4">
    <name type="scientific">Asparagus officinalis</name>
    <name type="common">Garden asparagus</name>
    <dbReference type="NCBI Taxonomy" id="4686"/>
    <lineage>
        <taxon>Eukaryota</taxon>
        <taxon>Viridiplantae</taxon>
        <taxon>Streptophyta</taxon>
        <taxon>Embryophyta</taxon>
        <taxon>Tracheophyta</taxon>
        <taxon>Spermatophyta</taxon>
        <taxon>Magnoliopsida</taxon>
        <taxon>Liliopsida</taxon>
        <taxon>Asparagales</taxon>
        <taxon>Asparagaceae</taxon>
        <taxon>Asparagoideae</taxon>
        <taxon>Asparagus</taxon>
    </lineage>
</organism>
<evidence type="ECO:0000313" key="4">
    <source>
        <dbReference type="Proteomes" id="UP000243459"/>
    </source>
</evidence>
<keyword evidence="2" id="KW-0732">Signal</keyword>
<protein>
    <submittedName>
        <fullName evidence="3">Uncharacterized protein</fullName>
    </submittedName>
</protein>
<evidence type="ECO:0000256" key="1">
    <source>
        <dbReference type="SAM" id="MobiDB-lite"/>
    </source>
</evidence>
<feature type="compositionally biased region" description="Low complexity" evidence="1">
    <location>
        <begin position="108"/>
        <end position="121"/>
    </location>
</feature>
<dbReference type="Gramene" id="ONK67725">
    <property type="protein sequence ID" value="ONK67725"/>
    <property type="gene ID" value="A4U43_C05F3100"/>
</dbReference>
<feature type="chain" id="PRO_5024422436" evidence="2">
    <location>
        <begin position="25"/>
        <end position="235"/>
    </location>
</feature>
<dbReference type="AlphaFoldDB" id="A0A5P1ENY3"/>
<feature type="compositionally biased region" description="Pro residues" evidence="1">
    <location>
        <begin position="174"/>
        <end position="184"/>
    </location>
</feature>
<sequence>MYKPRPFFLLLPLLLLLFVSTSWASAQGAPNSHYLGFVQLTNLTLQPASTLSSQRHPQAHQRHQTAFLATASTPEPLPLRKLLLVRRRRASSFLHRLRLRPRPRVPQASAATASPSPLPTADLAAPAEPVPRGSSTPPTSPTPRPHLRRRVRHRPGLRVLRHQTTTTSHRHQQPSPPTNPPPPYFDDARSKVDLNLKSGDKIQVGSTTTRRQAPQRHPLPLLRQAQDPLISSPST</sequence>
<feature type="signal peptide" evidence="2">
    <location>
        <begin position="1"/>
        <end position="24"/>
    </location>
</feature>
<reference evidence="4" key="1">
    <citation type="journal article" date="2017" name="Nat. Commun.">
        <title>The asparagus genome sheds light on the origin and evolution of a young Y chromosome.</title>
        <authorList>
            <person name="Harkess A."/>
            <person name="Zhou J."/>
            <person name="Xu C."/>
            <person name="Bowers J.E."/>
            <person name="Van der Hulst R."/>
            <person name="Ayyampalayam S."/>
            <person name="Mercati F."/>
            <person name="Riccardi P."/>
            <person name="McKain M.R."/>
            <person name="Kakrana A."/>
            <person name="Tang H."/>
            <person name="Ray J."/>
            <person name="Groenendijk J."/>
            <person name="Arikit S."/>
            <person name="Mathioni S.M."/>
            <person name="Nakano M."/>
            <person name="Shan H."/>
            <person name="Telgmann-Rauber A."/>
            <person name="Kanno A."/>
            <person name="Yue Z."/>
            <person name="Chen H."/>
            <person name="Li W."/>
            <person name="Chen Y."/>
            <person name="Xu X."/>
            <person name="Zhang Y."/>
            <person name="Luo S."/>
            <person name="Chen H."/>
            <person name="Gao J."/>
            <person name="Mao Z."/>
            <person name="Pires J.C."/>
            <person name="Luo M."/>
            <person name="Kudrna D."/>
            <person name="Wing R.A."/>
            <person name="Meyers B.C."/>
            <person name="Yi K."/>
            <person name="Kong H."/>
            <person name="Lavrijsen P."/>
            <person name="Sunseri F."/>
            <person name="Falavigna A."/>
            <person name="Ye Y."/>
            <person name="Leebens-Mack J.H."/>
            <person name="Chen G."/>
        </authorList>
    </citation>
    <scope>NUCLEOTIDE SEQUENCE [LARGE SCALE GENOMIC DNA]</scope>
    <source>
        <strain evidence="4">cv. DH0086</strain>
    </source>
</reference>
<proteinExistence type="predicted"/>